<dbReference type="Gene3D" id="1.20.1560.10">
    <property type="entry name" value="ABC transporter type 1, transmembrane domain"/>
    <property type="match status" value="1"/>
</dbReference>
<dbReference type="SUPFAM" id="SSF90123">
    <property type="entry name" value="ABC transporter transmembrane region"/>
    <property type="match status" value="1"/>
</dbReference>
<feature type="transmembrane region" description="Helical" evidence="7">
    <location>
        <begin position="70"/>
        <end position="88"/>
    </location>
</feature>
<evidence type="ECO:0000259" key="8">
    <source>
        <dbReference type="PROSITE" id="PS50893"/>
    </source>
</evidence>
<keyword evidence="5 7" id="KW-1133">Transmembrane helix</keyword>
<evidence type="ECO:0000256" key="6">
    <source>
        <dbReference type="ARBA" id="ARBA00023136"/>
    </source>
</evidence>
<evidence type="ECO:0000256" key="5">
    <source>
        <dbReference type="ARBA" id="ARBA00022989"/>
    </source>
</evidence>
<dbReference type="GO" id="GO:0005524">
    <property type="term" value="F:ATP binding"/>
    <property type="evidence" value="ECO:0007669"/>
    <property type="project" value="UniProtKB-KW"/>
</dbReference>
<dbReference type="InterPro" id="IPR003439">
    <property type="entry name" value="ABC_transporter-like_ATP-bd"/>
</dbReference>
<evidence type="ECO:0000313" key="10">
    <source>
        <dbReference type="EMBL" id="SEN71707.1"/>
    </source>
</evidence>
<dbReference type="InterPro" id="IPR003593">
    <property type="entry name" value="AAA+_ATPase"/>
</dbReference>
<feature type="transmembrane region" description="Helical" evidence="7">
    <location>
        <begin position="144"/>
        <end position="167"/>
    </location>
</feature>
<keyword evidence="6 7" id="KW-0472">Membrane</keyword>
<dbReference type="AlphaFoldDB" id="A0A1H8IUQ9"/>
<dbReference type="Proteomes" id="UP000199512">
    <property type="component" value="Unassembled WGS sequence"/>
</dbReference>
<comment type="subcellular location">
    <subcellularLocation>
        <location evidence="1">Cell membrane</location>
        <topology evidence="1">Multi-pass membrane protein</topology>
    </subcellularLocation>
</comment>
<evidence type="ECO:0000259" key="9">
    <source>
        <dbReference type="PROSITE" id="PS50929"/>
    </source>
</evidence>
<dbReference type="Pfam" id="PF00664">
    <property type="entry name" value="ABC_membrane"/>
    <property type="match status" value="1"/>
</dbReference>
<evidence type="ECO:0000256" key="2">
    <source>
        <dbReference type="ARBA" id="ARBA00022692"/>
    </source>
</evidence>
<feature type="domain" description="ABC transporter" evidence="8">
    <location>
        <begin position="350"/>
        <end position="567"/>
    </location>
</feature>
<feature type="transmembrane region" description="Helical" evidence="7">
    <location>
        <begin position="21"/>
        <end position="50"/>
    </location>
</feature>
<dbReference type="InterPro" id="IPR039421">
    <property type="entry name" value="Type_1_exporter"/>
</dbReference>
<evidence type="ECO:0000256" key="1">
    <source>
        <dbReference type="ARBA" id="ARBA00004651"/>
    </source>
</evidence>
<dbReference type="GO" id="GO:0005886">
    <property type="term" value="C:plasma membrane"/>
    <property type="evidence" value="ECO:0007669"/>
    <property type="project" value="UniProtKB-SubCell"/>
</dbReference>
<dbReference type="EMBL" id="FODF01000009">
    <property type="protein sequence ID" value="SEN71707.1"/>
    <property type="molecule type" value="Genomic_DNA"/>
</dbReference>
<keyword evidence="3" id="KW-0547">Nucleotide-binding</keyword>
<dbReference type="SUPFAM" id="SSF52540">
    <property type="entry name" value="P-loop containing nucleoside triphosphate hydrolases"/>
    <property type="match status" value="1"/>
</dbReference>
<dbReference type="GO" id="GO:0016887">
    <property type="term" value="F:ATP hydrolysis activity"/>
    <property type="evidence" value="ECO:0007669"/>
    <property type="project" value="InterPro"/>
</dbReference>
<dbReference type="InterPro" id="IPR036640">
    <property type="entry name" value="ABC1_TM_sf"/>
</dbReference>
<dbReference type="Pfam" id="PF00005">
    <property type="entry name" value="ABC_tran"/>
    <property type="match status" value="1"/>
</dbReference>
<keyword evidence="11" id="KW-1185">Reference proteome</keyword>
<evidence type="ECO:0000256" key="4">
    <source>
        <dbReference type="ARBA" id="ARBA00022840"/>
    </source>
</evidence>
<dbReference type="PROSITE" id="PS50929">
    <property type="entry name" value="ABC_TM1F"/>
    <property type="match status" value="1"/>
</dbReference>
<dbReference type="InterPro" id="IPR027417">
    <property type="entry name" value="P-loop_NTPase"/>
</dbReference>
<reference evidence="10 11" key="1">
    <citation type="submission" date="2016-10" db="EMBL/GenBank/DDBJ databases">
        <authorList>
            <person name="de Groot N.N."/>
        </authorList>
    </citation>
    <scope>NUCLEOTIDE SEQUENCE [LARGE SCALE GENOMIC DNA]</scope>
    <source>
        <strain evidence="10 11">Calf135</strain>
    </source>
</reference>
<dbReference type="PROSITE" id="PS00211">
    <property type="entry name" value="ABC_TRANSPORTER_1"/>
    <property type="match status" value="1"/>
</dbReference>
<dbReference type="SMART" id="SM00382">
    <property type="entry name" value="AAA"/>
    <property type="match status" value="1"/>
</dbReference>
<keyword evidence="4 10" id="KW-0067">ATP-binding</keyword>
<sequence length="568" mass="63738">MKRRNSIEIMRKLIVLVKPMKVYMMIAVILGVLGFLLSFGIGIFGAYAFISTIPKNLRLEFAGIPFGGKSFNYYIYALLICALLRGVFHYIEQFCNHFIAFKILAEIRHKVFAAMRRLAPAKLECENPGKLISMIMGDIELLEVFYAHTISPILIAFLTSIVLFVFFVSINPIIAIFALIAQIYIGVIVPISSSKRTNSTGVSLRRNISLLNGKFLDELRGIRETIQYDVGQRGIREINRASKNTIKNQSKLRMEVAKMQSRTDRGIIVLSMLQLLVCYLLYKNAIIDASSATIAVIVQISTFSPYIALANLGTTLAQTLACGDRIISLLEEDAEVEEVEDGQDVSMREMSLEKINFSYKDVEILSNLSLNIGLQEIIGIMGKSGSGKSTLLKLMMRFWDVDSGSIKINEFDIRKVNTKSIYSNIDYMTQSTVLFAGTIRENLLLANRNASEEELISALKKASIYDHILKLENGLDSRISELGDNFSGGERQRLGLARCFLTNSKMILLDEPSSNLDSHNEAIILRSLTEMKEKLVIIVSHRESTMGICKKIYTMKDGKLYKESNSLN</sequence>
<dbReference type="RefSeq" id="WP_091975729.1">
    <property type="nucleotide sequence ID" value="NZ_FODF01000009.1"/>
</dbReference>
<proteinExistence type="predicted"/>
<organism evidence="10 11">
    <name type="scientific">Peptostreptococcus russellii</name>
    <dbReference type="NCBI Taxonomy" id="215200"/>
    <lineage>
        <taxon>Bacteria</taxon>
        <taxon>Bacillati</taxon>
        <taxon>Bacillota</taxon>
        <taxon>Clostridia</taxon>
        <taxon>Peptostreptococcales</taxon>
        <taxon>Peptostreptococcaceae</taxon>
        <taxon>Peptostreptococcus</taxon>
    </lineage>
</organism>
<dbReference type="OrthoDB" id="9762778at2"/>
<dbReference type="STRING" id="215200.SAMN05216454_10927"/>
<dbReference type="InterPro" id="IPR011527">
    <property type="entry name" value="ABC1_TM_dom"/>
</dbReference>
<gene>
    <name evidence="10" type="ORF">SAMN05216454_10927</name>
</gene>
<dbReference type="GO" id="GO:0015421">
    <property type="term" value="F:ABC-type oligopeptide transporter activity"/>
    <property type="evidence" value="ECO:0007669"/>
    <property type="project" value="TreeGrafter"/>
</dbReference>
<dbReference type="PANTHER" id="PTHR43394">
    <property type="entry name" value="ATP-DEPENDENT PERMEASE MDL1, MITOCHONDRIAL"/>
    <property type="match status" value="1"/>
</dbReference>
<evidence type="ECO:0000256" key="3">
    <source>
        <dbReference type="ARBA" id="ARBA00022741"/>
    </source>
</evidence>
<dbReference type="PANTHER" id="PTHR43394:SF1">
    <property type="entry name" value="ATP-BINDING CASSETTE SUB-FAMILY B MEMBER 10, MITOCHONDRIAL"/>
    <property type="match status" value="1"/>
</dbReference>
<name>A0A1H8IUQ9_9FIRM</name>
<accession>A0A1H8IUQ9</accession>
<dbReference type="InterPro" id="IPR017871">
    <property type="entry name" value="ABC_transporter-like_CS"/>
</dbReference>
<keyword evidence="2 7" id="KW-0812">Transmembrane</keyword>
<evidence type="ECO:0000256" key="7">
    <source>
        <dbReference type="SAM" id="Phobius"/>
    </source>
</evidence>
<dbReference type="Gene3D" id="3.40.50.300">
    <property type="entry name" value="P-loop containing nucleotide triphosphate hydrolases"/>
    <property type="match status" value="1"/>
</dbReference>
<protein>
    <submittedName>
        <fullName evidence="10">ATP-binding cassette, subfamily C</fullName>
    </submittedName>
</protein>
<feature type="transmembrane region" description="Helical" evidence="7">
    <location>
        <begin position="263"/>
        <end position="282"/>
    </location>
</feature>
<feature type="transmembrane region" description="Helical" evidence="7">
    <location>
        <begin position="173"/>
        <end position="191"/>
    </location>
</feature>
<evidence type="ECO:0000313" key="11">
    <source>
        <dbReference type="Proteomes" id="UP000199512"/>
    </source>
</evidence>
<feature type="domain" description="ABC transmembrane type-1" evidence="9">
    <location>
        <begin position="26"/>
        <end position="318"/>
    </location>
</feature>
<dbReference type="PROSITE" id="PS50893">
    <property type="entry name" value="ABC_TRANSPORTER_2"/>
    <property type="match status" value="1"/>
</dbReference>